<evidence type="ECO:0000256" key="2">
    <source>
        <dbReference type="ARBA" id="ARBA00010446"/>
    </source>
</evidence>
<keyword evidence="8" id="KW-1133">Transmembrane helix</keyword>
<reference evidence="9" key="1">
    <citation type="submission" date="2022-07" db="EMBL/GenBank/DDBJ databases">
        <title>Genome Sequence of Agrocybe chaxingu.</title>
        <authorList>
            <person name="Buettner E."/>
        </authorList>
    </citation>
    <scope>NUCLEOTIDE SEQUENCE</scope>
    <source>
        <strain evidence="9">MP-N11</strain>
    </source>
</reference>
<feature type="signal peptide" evidence="7">
    <location>
        <begin position="1"/>
        <end position="18"/>
    </location>
</feature>
<keyword evidence="6 7" id="KW-1015">Disulfide bond</keyword>
<comment type="similarity">
    <text evidence="2 7">Belongs to the fungal hydrophobin family.</text>
</comment>
<feature type="transmembrane region" description="Helical" evidence="8">
    <location>
        <begin position="26"/>
        <end position="42"/>
    </location>
</feature>
<keyword evidence="3 7" id="KW-0134">Cell wall</keyword>
<keyword evidence="8" id="KW-0812">Transmembrane</keyword>
<evidence type="ECO:0000256" key="5">
    <source>
        <dbReference type="ARBA" id="ARBA00022729"/>
    </source>
</evidence>
<dbReference type="CDD" id="cd23507">
    <property type="entry name" value="hydrophobin_I"/>
    <property type="match status" value="1"/>
</dbReference>
<dbReference type="PROSITE" id="PS00956">
    <property type="entry name" value="HYDROPHOBIN"/>
    <property type="match status" value="1"/>
</dbReference>
<evidence type="ECO:0000256" key="1">
    <source>
        <dbReference type="ARBA" id="ARBA00004191"/>
    </source>
</evidence>
<feature type="transmembrane region" description="Helical" evidence="8">
    <location>
        <begin position="94"/>
        <end position="112"/>
    </location>
</feature>
<evidence type="ECO:0000313" key="9">
    <source>
        <dbReference type="EMBL" id="KAJ3512144.1"/>
    </source>
</evidence>
<keyword evidence="10" id="KW-1185">Reference proteome</keyword>
<dbReference type="GO" id="GO:0005199">
    <property type="term" value="F:structural constituent of cell wall"/>
    <property type="evidence" value="ECO:0007669"/>
    <property type="project" value="InterPro"/>
</dbReference>
<keyword evidence="4 7" id="KW-0964">Secreted</keyword>
<comment type="caution">
    <text evidence="9">The sequence shown here is derived from an EMBL/GenBank/DDBJ whole genome shotgun (WGS) entry which is preliminary data.</text>
</comment>
<proteinExistence type="inferred from homology"/>
<evidence type="ECO:0000256" key="6">
    <source>
        <dbReference type="ARBA" id="ARBA00023157"/>
    </source>
</evidence>
<dbReference type="EMBL" id="JANKHO010000278">
    <property type="protein sequence ID" value="KAJ3512144.1"/>
    <property type="molecule type" value="Genomic_DNA"/>
</dbReference>
<dbReference type="OrthoDB" id="4225815at2759"/>
<dbReference type="GO" id="GO:0009277">
    <property type="term" value="C:fungal-type cell wall"/>
    <property type="evidence" value="ECO:0007669"/>
    <property type="project" value="InterPro"/>
</dbReference>
<evidence type="ECO:0000313" key="10">
    <source>
        <dbReference type="Proteomes" id="UP001148786"/>
    </source>
</evidence>
<comment type="subcellular location">
    <subcellularLocation>
        <location evidence="1 7">Secreted</location>
        <location evidence="1 7">Cell wall</location>
    </subcellularLocation>
</comment>
<name>A0A9W8K201_9AGAR</name>
<dbReference type="InterPro" id="IPR019778">
    <property type="entry name" value="Class_I_Hydrophobin_CS"/>
</dbReference>
<keyword evidence="8" id="KW-0472">Membrane</keyword>
<feature type="chain" id="PRO_5041783743" description="Hydrophobin" evidence="7">
    <location>
        <begin position="19"/>
        <end position="163"/>
    </location>
</feature>
<protein>
    <recommendedName>
        <fullName evidence="7">Hydrophobin</fullName>
    </recommendedName>
</protein>
<evidence type="ECO:0000256" key="4">
    <source>
        <dbReference type="ARBA" id="ARBA00022525"/>
    </source>
</evidence>
<evidence type="ECO:0000256" key="8">
    <source>
        <dbReference type="SAM" id="Phobius"/>
    </source>
</evidence>
<dbReference type="InterPro" id="IPR001338">
    <property type="entry name" value="Class_I_Hydrophobin"/>
</dbReference>
<dbReference type="AlphaFoldDB" id="A0A9W8K201"/>
<dbReference type="Proteomes" id="UP001148786">
    <property type="component" value="Unassembled WGS sequence"/>
</dbReference>
<accession>A0A9W8K201</accession>
<dbReference type="SMART" id="SM00075">
    <property type="entry name" value="HYDRO"/>
    <property type="match status" value="1"/>
</dbReference>
<sequence length="163" mass="16724">MQFRATLVPLALSALAAATTTVTVTTPSVGVALIIVVVIITYRPSSSLHFRPQCPLVSATLVPFSAATQFRLYGFQPSSEGGFSPLTYPPQANSGGLLSPVTLLLGLLGLVVQPINAIVGLTCNPISVIGIGGNSCTAQPVCCQNNSFNGLIAIGCTPVNLNL</sequence>
<dbReference type="Pfam" id="PF01185">
    <property type="entry name" value="Hydrophobin"/>
    <property type="match status" value="1"/>
</dbReference>
<organism evidence="9 10">
    <name type="scientific">Agrocybe chaxingu</name>
    <dbReference type="NCBI Taxonomy" id="84603"/>
    <lineage>
        <taxon>Eukaryota</taxon>
        <taxon>Fungi</taxon>
        <taxon>Dikarya</taxon>
        <taxon>Basidiomycota</taxon>
        <taxon>Agaricomycotina</taxon>
        <taxon>Agaricomycetes</taxon>
        <taxon>Agaricomycetidae</taxon>
        <taxon>Agaricales</taxon>
        <taxon>Agaricineae</taxon>
        <taxon>Strophariaceae</taxon>
        <taxon>Agrocybe</taxon>
    </lineage>
</organism>
<gene>
    <name evidence="9" type="ORF">NLJ89_g3695</name>
</gene>
<keyword evidence="5 7" id="KW-0732">Signal</keyword>
<evidence type="ECO:0000256" key="3">
    <source>
        <dbReference type="ARBA" id="ARBA00022512"/>
    </source>
</evidence>
<evidence type="ECO:0000256" key="7">
    <source>
        <dbReference type="RuleBase" id="RU365009"/>
    </source>
</evidence>